<reference evidence="4" key="1">
    <citation type="submission" date="2020-12" db="EMBL/GenBank/DDBJ databases">
        <title>The genome sequence of Inhella sp. 1Y17.</title>
        <authorList>
            <person name="Liu Y."/>
        </authorList>
    </citation>
    <scope>NUCLEOTIDE SEQUENCE</scope>
    <source>
        <strain evidence="4">1Y17</strain>
    </source>
</reference>
<name>A0A931J2U8_9BURK</name>
<feature type="domain" description="Solute-binding protein family 3/N-terminal" evidence="3">
    <location>
        <begin position="40"/>
        <end position="254"/>
    </location>
</feature>
<dbReference type="PANTHER" id="PTHR35936">
    <property type="entry name" value="MEMBRANE-BOUND LYTIC MUREIN TRANSGLYCOSYLASE F"/>
    <property type="match status" value="1"/>
</dbReference>
<accession>A0A931J2U8</accession>
<dbReference type="Pfam" id="PF00497">
    <property type="entry name" value="SBP_bac_3"/>
    <property type="match status" value="1"/>
</dbReference>
<sequence length="266" mass="29404">MTRCGSTLLWLLALCLSPPAWAQCTRPFKVGVSALGWSVFQEKGHLRGMVPDLMRELEARSGCSLSLQFRPRARVQLEFMSAQLDLMPASVASAERDAAGHYVPYAATAHDLLLLEHAPKGIDSMAKLLAAESVTVGLVRGVALGPRLAPGIARLSELGRVEMASDYENLAERMKAGRFQAAFFPSAIHAKQRHDGLLPTQVRVVMLAESQPQAVGLYIQRQTVPEADRRRLEATLRQMVQDGSVEAIYRKYLSAEEVRRLFRPAR</sequence>
<protein>
    <submittedName>
        <fullName evidence="4">ABC transporter substrate-binding protein</fullName>
    </submittedName>
</protein>
<evidence type="ECO:0000256" key="1">
    <source>
        <dbReference type="ARBA" id="ARBA00022729"/>
    </source>
</evidence>
<dbReference type="Proteomes" id="UP000613266">
    <property type="component" value="Unassembled WGS sequence"/>
</dbReference>
<dbReference type="RefSeq" id="WP_198112289.1">
    <property type="nucleotide sequence ID" value="NZ_JAEDAK010000012.1"/>
</dbReference>
<evidence type="ECO:0000313" key="5">
    <source>
        <dbReference type="Proteomes" id="UP000613266"/>
    </source>
</evidence>
<dbReference type="Gene3D" id="3.40.190.10">
    <property type="entry name" value="Periplasmic binding protein-like II"/>
    <property type="match status" value="2"/>
</dbReference>
<evidence type="ECO:0000313" key="4">
    <source>
        <dbReference type="EMBL" id="MBH9578526.1"/>
    </source>
</evidence>
<dbReference type="AlphaFoldDB" id="A0A931J2U8"/>
<comment type="caution">
    <text evidence="4">The sequence shown here is derived from an EMBL/GenBank/DDBJ whole genome shotgun (WGS) entry which is preliminary data.</text>
</comment>
<dbReference type="SUPFAM" id="SSF53850">
    <property type="entry name" value="Periplasmic binding protein-like II"/>
    <property type="match status" value="1"/>
</dbReference>
<dbReference type="EMBL" id="JAEDAK010000012">
    <property type="protein sequence ID" value="MBH9578526.1"/>
    <property type="molecule type" value="Genomic_DNA"/>
</dbReference>
<feature type="signal peptide" evidence="2">
    <location>
        <begin position="1"/>
        <end position="22"/>
    </location>
</feature>
<dbReference type="PANTHER" id="PTHR35936:SF19">
    <property type="entry name" value="AMINO-ACID-BINDING PROTEIN YXEM-RELATED"/>
    <property type="match status" value="1"/>
</dbReference>
<dbReference type="InterPro" id="IPR001638">
    <property type="entry name" value="Solute-binding_3/MltF_N"/>
</dbReference>
<organism evidence="4 5">
    <name type="scientific">Inhella proteolytica</name>
    <dbReference type="NCBI Taxonomy" id="2795029"/>
    <lineage>
        <taxon>Bacteria</taxon>
        <taxon>Pseudomonadati</taxon>
        <taxon>Pseudomonadota</taxon>
        <taxon>Betaproteobacteria</taxon>
        <taxon>Burkholderiales</taxon>
        <taxon>Sphaerotilaceae</taxon>
        <taxon>Inhella</taxon>
    </lineage>
</organism>
<keyword evidence="5" id="KW-1185">Reference proteome</keyword>
<evidence type="ECO:0000259" key="3">
    <source>
        <dbReference type="Pfam" id="PF00497"/>
    </source>
</evidence>
<evidence type="ECO:0000256" key="2">
    <source>
        <dbReference type="SAM" id="SignalP"/>
    </source>
</evidence>
<feature type="chain" id="PRO_5037621323" evidence="2">
    <location>
        <begin position="23"/>
        <end position="266"/>
    </location>
</feature>
<keyword evidence="1 2" id="KW-0732">Signal</keyword>
<proteinExistence type="predicted"/>
<gene>
    <name evidence="4" type="ORF">I7X39_16665</name>
</gene>